<name>A0ABW0HV55_9BACL</name>
<protein>
    <submittedName>
        <fullName evidence="1">Uncharacterized protein</fullName>
    </submittedName>
</protein>
<accession>A0ABW0HV55</accession>
<keyword evidence="2" id="KW-1185">Reference proteome</keyword>
<proteinExistence type="predicted"/>
<dbReference type="Proteomes" id="UP001596113">
    <property type="component" value="Unassembled WGS sequence"/>
</dbReference>
<gene>
    <name evidence="1" type="ORF">ACFPOF_09370</name>
</gene>
<comment type="caution">
    <text evidence="1">The sequence shown here is derived from an EMBL/GenBank/DDBJ whole genome shotgun (WGS) entry which is preliminary data.</text>
</comment>
<sequence length="129" mass="14893">MENPFGHDMGLAISMGPNLKKEVERQLLNDLSYYYIFTGDTSFDWSESCIEGKYLKYMDGSLENFSGIAIYNAEGQLLANGWMDFIYKKDQDQLIIYWEFLDIYIDGIKVEVKTKVGVPEHIKKIVGNK</sequence>
<evidence type="ECO:0000313" key="1">
    <source>
        <dbReference type="EMBL" id="MFC5402952.1"/>
    </source>
</evidence>
<dbReference type="EMBL" id="JBHSMI010000017">
    <property type="protein sequence ID" value="MFC5402952.1"/>
    <property type="molecule type" value="Genomic_DNA"/>
</dbReference>
<organism evidence="1 2">
    <name type="scientific">Cohnella soli</name>
    <dbReference type="NCBI Taxonomy" id="425005"/>
    <lineage>
        <taxon>Bacteria</taxon>
        <taxon>Bacillati</taxon>
        <taxon>Bacillota</taxon>
        <taxon>Bacilli</taxon>
        <taxon>Bacillales</taxon>
        <taxon>Paenibacillaceae</taxon>
        <taxon>Cohnella</taxon>
    </lineage>
</organism>
<reference evidence="2" key="1">
    <citation type="journal article" date="2019" name="Int. J. Syst. Evol. Microbiol.">
        <title>The Global Catalogue of Microorganisms (GCM) 10K type strain sequencing project: providing services to taxonomists for standard genome sequencing and annotation.</title>
        <authorList>
            <consortium name="The Broad Institute Genomics Platform"/>
            <consortium name="The Broad Institute Genome Sequencing Center for Infectious Disease"/>
            <person name="Wu L."/>
            <person name="Ma J."/>
        </authorList>
    </citation>
    <scope>NUCLEOTIDE SEQUENCE [LARGE SCALE GENOMIC DNA]</scope>
    <source>
        <strain evidence="2">CGMCC 1.18575</strain>
    </source>
</reference>
<dbReference type="RefSeq" id="WP_378131870.1">
    <property type="nucleotide sequence ID" value="NZ_JBHSMI010000017.1"/>
</dbReference>
<evidence type="ECO:0000313" key="2">
    <source>
        <dbReference type="Proteomes" id="UP001596113"/>
    </source>
</evidence>